<name>A0A2P2NU78_RHIMU</name>
<protein>
    <submittedName>
        <fullName evidence="1">Uncharacterized protein</fullName>
    </submittedName>
</protein>
<dbReference type="AlphaFoldDB" id="A0A2P2NU78"/>
<evidence type="ECO:0000313" key="1">
    <source>
        <dbReference type="EMBL" id="MBX46056.1"/>
    </source>
</evidence>
<organism evidence="1">
    <name type="scientific">Rhizophora mucronata</name>
    <name type="common">Asiatic mangrove</name>
    <dbReference type="NCBI Taxonomy" id="61149"/>
    <lineage>
        <taxon>Eukaryota</taxon>
        <taxon>Viridiplantae</taxon>
        <taxon>Streptophyta</taxon>
        <taxon>Embryophyta</taxon>
        <taxon>Tracheophyta</taxon>
        <taxon>Spermatophyta</taxon>
        <taxon>Magnoliopsida</taxon>
        <taxon>eudicotyledons</taxon>
        <taxon>Gunneridae</taxon>
        <taxon>Pentapetalae</taxon>
        <taxon>rosids</taxon>
        <taxon>fabids</taxon>
        <taxon>Malpighiales</taxon>
        <taxon>Rhizophoraceae</taxon>
        <taxon>Rhizophora</taxon>
    </lineage>
</organism>
<sequence length="35" mass="4243">MRKLFCYILGFTFFMFLNSNDTFNVERKLLHIVAL</sequence>
<accession>A0A2P2NU78</accession>
<proteinExistence type="predicted"/>
<reference evidence="1" key="1">
    <citation type="submission" date="2018-02" db="EMBL/GenBank/DDBJ databases">
        <title>Rhizophora mucronata_Transcriptome.</title>
        <authorList>
            <person name="Meera S.P."/>
            <person name="Sreeshan A."/>
            <person name="Augustine A."/>
        </authorList>
    </citation>
    <scope>NUCLEOTIDE SEQUENCE</scope>
    <source>
        <tissue evidence="1">Leaf</tissue>
    </source>
</reference>
<dbReference type="EMBL" id="GGEC01065572">
    <property type="protein sequence ID" value="MBX46056.1"/>
    <property type="molecule type" value="Transcribed_RNA"/>
</dbReference>